<feature type="region of interest" description="Disordered" evidence="1">
    <location>
        <begin position="125"/>
        <end position="150"/>
    </location>
</feature>
<dbReference type="STRING" id="342668.A0A1B8GD88"/>
<organism evidence="3 4">
    <name type="scientific">Pseudogymnoascus verrucosus</name>
    <dbReference type="NCBI Taxonomy" id="342668"/>
    <lineage>
        <taxon>Eukaryota</taxon>
        <taxon>Fungi</taxon>
        <taxon>Dikarya</taxon>
        <taxon>Ascomycota</taxon>
        <taxon>Pezizomycotina</taxon>
        <taxon>Leotiomycetes</taxon>
        <taxon>Thelebolales</taxon>
        <taxon>Thelebolaceae</taxon>
        <taxon>Pseudogymnoascus</taxon>
    </lineage>
</organism>
<dbReference type="GeneID" id="28841526"/>
<evidence type="ECO:0000313" key="4">
    <source>
        <dbReference type="Proteomes" id="UP000091956"/>
    </source>
</evidence>
<reference evidence="3 4" key="1">
    <citation type="submission" date="2016-03" db="EMBL/GenBank/DDBJ databases">
        <title>Comparative genomics of Pseudogymnoascus destructans, the fungus causing white-nose syndrome of bats.</title>
        <authorList>
            <person name="Palmer J.M."/>
            <person name="Drees K.P."/>
            <person name="Foster J.T."/>
            <person name="Lindner D.L."/>
        </authorList>
    </citation>
    <scope>NUCLEOTIDE SEQUENCE [LARGE SCALE GENOMIC DNA]</scope>
    <source>
        <strain evidence="3 4">UAMH 10579</strain>
    </source>
</reference>
<feature type="transmembrane region" description="Helical" evidence="2">
    <location>
        <begin position="48"/>
        <end position="71"/>
    </location>
</feature>
<dbReference type="OrthoDB" id="9626941at2759"/>
<dbReference type="AlphaFoldDB" id="A0A1B8GD88"/>
<protein>
    <submittedName>
        <fullName evidence="3">SMK killer toxin resistance protein</fullName>
    </submittedName>
</protein>
<feature type="compositionally biased region" description="Basic and acidic residues" evidence="1">
    <location>
        <begin position="141"/>
        <end position="150"/>
    </location>
</feature>
<keyword evidence="2" id="KW-0472">Membrane</keyword>
<reference evidence="4" key="2">
    <citation type="journal article" date="2018" name="Nat. Commun.">
        <title>Extreme sensitivity to ultraviolet light in the fungal pathogen causing white-nose syndrome of bats.</title>
        <authorList>
            <person name="Palmer J.M."/>
            <person name="Drees K.P."/>
            <person name="Foster J.T."/>
            <person name="Lindner D.L."/>
        </authorList>
    </citation>
    <scope>NUCLEOTIDE SEQUENCE [LARGE SCALE GENOMIC DNA]</scope>
    <source>
        <strain evidence="4">UAMH 10579</strain>
    </source>
</reference>
<dbReference type="Proteomes" id="UP000091956">
    <property type="component" value="Unassembled WGS sequence"/>
</dbReference>
<dbReference type="PANTHER" id="PTHR28251">
    <property type="entry name" value="V-TYPE ATPASE ASSEMBLY FACTOR PKR1"/>
    <property type="match status" value="1"/>
</dbReference>
<evidence type="ECO:0000313" key="3">
    <source>
        <dbReference type="EMBL" id="OBT93782.1"/>
    </source>
</evidence>
<dbReference type="PANTHER" id="PTHR28251:SF1">
    <property type="entry name" value="V-TYPE ATPASE ASSEMBLY FACTOR PKR1"/>
    <property type="match status" value="1"/>
</dbReference>
<keyword evidence="4" id="KW-1185">Reference proteome</keyword>
<dbReference type="RefSeq" id="XP_018127515.1">
    <property type="nucleotide sequence ID" value="XM_018277568.2"/>
</dbReference>
<dbReference type="GO" id="GO:0070072">
    <property type="term" value="P:vacuolar proton-transporting V-type ATPase complex assembly"/>
    <property type="evidence" value="ECO:0007669"/>
    <property type="project" value="InterPro"/>
</dbReference>
<sequence>MATFFTDLMTSIFTPGPTSSLLLATNVSFAALQVTFLGLLIATFSIHFVVLSVLCGSLWWGINWFVAELLAHDAAEKEKAREEAEAIGESSESDTDAQTVVGVKGGSGVEVREEVEGLVKRDLAESPLRSKSDVSTEDEWERVSDNEKDK</sequence>
<proteinExistence type="predicted"/>
<evidence type="ECO:0000256" key="1">
    <source>
        <dbReference type="SAM" id="MobiDB-lite"/>
    </source>
</evidence>
<name>A0A1B8GD88_9PEZI</name>
<feature type="region of interest" description="Disordered" evidence="1">
    <location>
        <begin position="80"/>
        <end position="108"/>
    </location>
</feature>
<gene>
    <name evidence="3" type="primary">PKR1</name>
    <name evidence="3" type="ORF">VE01_08140</name>
</gene>
<feature type="transmembrane region" description="Helical" evidence="2">
    <location>
        <begin position="21"/>
        <end position="42"/>
    </location>
</feature>
<dbReference type="EMBL" id="KV460250">
    <property type="protein sequence ID" value="OBT93782.1"/>
    <property type="molecule type" value="Genomic_DNA"/>
</dbReference>
<keyword evidence="2" id="KW-1133">Transmembrane helix</keyword>
<dbReference type="Pfam" id="PF08636">
    <property type="entry name" value="Pkr1"/>
    <property type="match status" value="1"/>
</dbReference>
<keyword evidence="2" id="KW-0812">Transmembrane</keyword>
<evidence type="ECO:0000256" key="2">
    <source>
        <dbReference type="SAM" id="Phobius"/>
    </source>
</evidence>
<accession>A0A1B8GD88</accession>
<feature type="compositionally biased region" description="Basic and acidic residues" evidence="1">
    <location>
        <begin position="125"/>
        <end position="134"/>
    </location>
</feature>
<dbReference type="GO" id="GO:0005789">
    <property type="term" value="C:endoplasmic reticulum membrane"/>
    <property type="evidence" value="ECO:0007669"/>
    <property type="project" value="TreeGrafter"/>
</dbReference>
<dbReference type="InterPro" id="IPR013945">
    <property type="entry name" value="Pkr1"/>
</dbReference>